<gene>
    <name evidence="7" type="ORF">SUH3_02475</name>
</gene>
<dbReference type="GeneID" id="68870418"/>
<feature type="transmembrane region" description="Helical" evidence="6">
    <location>
        <begin position="54"/>
        <end position="78"/>
    </location>
</feature>
<feature type="transmembrane region" description="Helical" evidence="6">
    <location>
        <begin position="235"/>
        <end position="262"/>
    </location>
</feature>
<evidence type="ECO:0000256" key="5">
    <source>
        <dbReference type="ARBA" id="ARBA00023136"/>
    </source>
</evidence>
<feature type="transmembrane region" description="Helical" evidence="6">
    <location>
        <begin position="12"/>
        <end position="42"/>
    </location>
</feature>
<feature type="transmembrane region" description="Helical" evidence="6">
    <location>
        <begin position="155"/>
        <end position="177"/>
    </location>
</feature>
<dbReference type="PANTHER" id="PTHR21716:SF16">
    <property type="entry name" value="BLL1467 PROTEIN"/>
    <property type="match status" value="1"/>
</dbReference>
<dbReference type="AlphaFoldDB" id="A0A073J833"/>
<accession>A0A073J833</accession>
<evidence type="ECO:0000313" key="7">
    <source>
        <dbReference type="EMBL" id="KEJ97871.1"/>
    </source>
</evidence>
<keyword evidence="3 6" id="KW-0812">Transmembrane</keyword>
<organism evidence="7 8">
    <name type="scientific">Pseudosulfitobacter pseudonitzschiae</name>
    <dbReference type="NCBI Taxonomy" id="1402135"/>
    <lineage>
        <taxon>Bacteria</taxon>
        <taxon>Pseudomonadati</taxon>
        <taxon>Pseudomonadota</taxon>
        <taxon>Alphaproteobacteria</taxon>
        <taxon>Rhodobacterales</taxon>
        <taxon>Roseobacteraceae</taxon>
        <taxon>Pseudosulfitobacter</taxon>
    </lineage>
</organism>
<evidence type="ECO:0000256" key="2">
    <source>
        <dbReference type="ARBA" id="ARBA00009773"/>
    </source>
</evidence>
<evidence type="ECO:0000256" key="4">
    <source>
        <dbReference type="ARBA" id="ARBA00022989"/>
    </source>
</evidence>
<dbReference type="GO" id="GO:0055085">
    <property type="term" value="P:transmembrane transport"/>
    <property type="evidence" value="ECO:0007669"/>
    <property type="project" value="TreeGrafter"/>
</dbReference>
<dbReference type="Pfam" id="PF01594">
    <property type="entry name" value="AI-2E_transport"/>
    <property type="match status" value="1"/>
</dbReference>
<name>A0A073J833_9RHOB</name>
<sequence length="376" mass="40504">MSQKTTALPVIGIFIIMLIYGLVAAASFLIPVTAAILGYFVLSRPRRGLERLGLPSGLVAFGFTGMIIALLSLSLYYFSSPVSMMIRDVPELLEQLQGRVNSASNDTIKAVAEAAEAVDNMIEETEDSTEEQPVEVSVVEKDISTRHILTLAPQLVSQLLFAVLLLFFLLSSGDFFLQRAIENIARTEDKARALEVVATIERRLGRYLGGITLINAGLGLTIGAAMFALGVNQYMAIGVMAFALNFIPYFGGLAGACVAALVASSQFGTLWSPALVFAVYMACTSIEGQIVTPLLISRRMHLNAPVLFLVVAFFAYIWSVIGMIVAVPLLIVAKIILDEIAPVRHLGRFLGDAQDVDDAGQTRSDINVLKNGAKSK</sequence>
<keyword evidence="8" id="KW-1185">Reference proteome</keyword>
<evidence type="ECO:0000256" key="3">
    <source>
        <dbReference type="ARBA" id="ARBA00022692"/>
    </source>
</evidence>
<dbReference type="InterPro" id="IPR002549">
    <property type="entry name" value="AI-2E-like"/>
</dbReference>
<protein>
    <recommendedName>
        <fullName evidence="9">AI-2 transport protein TqsA</fullName>
    </recommendedName>
</protein>
<dbReference type="GO" id="GO:0016020">
    <property type="term" value="C:membrane"/>
    <property type="evidence" value="ECO:0007669"/>
    <property type="project" value="UniProtKB-SubCell"/>
</dbReference>
<comment type="caution">
    <text evidence="7">The sequence shown here is derived from an EMBL/GenBank/DDBJ whole genome shotgun (WGS) entry which is preliminary data.</text>
</comment>
<dbReference type="OrthoDB" id="9799225at2"/>
<dbReference type="Proteomes" id="UP000027746">
    <property type="component" value="Unassembled WGS sequence"/>
</dbReference>
<dbReference type="PANTHER" id="PTHR21716">
    <property type="entry name" value="TRANSMEMBRANE PROTEIN"/>
    <property type="match status" value="1"/>
</dbReference>
<proteinExistence type="inferred from homology"/>
<comment type="similarity">
    <text evidence="2">Belongs to the autoinducer-2 exporter (AI-2E) (TC 2.A.86) family.</text>
</comment>
<feature type="transmembrane region" description="Helical" evidence="6">
    <location>
        <begin position="274"/>
        <end position="296"/>
    </location>
</feature>
<evidence type="ECO:0000313" key="8">
    <source>
        <dbReference type="Proteomes" id="UP000027746"/>
    </source>
</evidence>
<evidence type="ECO:0000256" key="1">
    <source>
        <dbReference type="ARBA" id="ARBA00004141"/>
    </source>
</evidence>
<dbReference type="EMBL" id="JAMD01000001">
    <property type="protein sequence ID" value="KEJ97871.1"/>
    <property type="molecule type" value="Genomic_DNA"/>
</dbReference>
<comment type="subcellular location">
    <subcellularLocation>
        <location evidence="1">Membrane</location>
        <topology evidence="1">Multi-pass membrane protein</topology>
    </subcellularLocation>
</comment>
<keyword evidence="4 6" id="KW-1133">Transmembrane helix</keyword>
<dbReference type="RefSeq" id="WP_051693849.1">
    <property type="nucleotide sequence ID" value="NZ_CP054599.1"/>
</dbReference>
<evidence type="ECO:0008006" key="9">
    <source>
        <dbReference type="Google" id="ProtNLM"/>
    </source>
</evidence>
<evidence type="ECO:0000256" key="6">
    <source>
        <dbReference type="SAM" id="Phobius"/>
    </source>
</evidence>
<feature type="transmembrane region" description="Helical" evidence="6">
    <location>
        <begin position="308"/>
        <end position="337"/>
    </location>
</feature>
<reference evidence="7 8" key="1">
    <citation type="submission" date="2014-01" db="EMBL/GenBank/DDBJ databases">
        <title>Sulfitobacter sp. H3 (MCCC 1A00686) Genome Sequencing.</title>
        <authorList>
            <person name="Lai Q."/>
            <person name="Hong Z."/>
        </authorList>
    </citation>
    <scope>NUCLEOTIDE SEQUENCE [LARGE SCALE GENOMIC DNA]</scope>
    <source>
        <strain evidence="7 8">H3</strain>
    </source>
</reference>
<keyword evidence="5 6" id="KW-0472">Membrane</keyword>
<feature type="transmembrane region" description="Helical" evidence="6">
    <location>
        <begin position="207"/>
        <end position="229"/>
    </location>
</feature>